<keyword evidence="1" id="KW-0472">Membrane</keyword>
<feature type="chain" id="PRO_5014691633" evidence="2">
    <location>
        <begin position="22"/>
        <end position="111"/>
    </location>
</feature>
<feature type="transmembrane region" description="Helical" evidence="1">
    <location>
        <begin position="86"/>
        <end position="110"/>
    </location>
</feature>
<gene>
    <name evidence="3" type="ORF">C0039_15260</name>
</gene>
<evidence type="ECO:0000313" key="4">
    <source>
        <dbReference type="Proteomes" id="UP000235005"/>
    </source>
</evidence>
<organism evidence="3 4">
    <name type="scientific">Pseudohalioglobus lutimaris</name>
    <dbReference type="NCBI Taxonomy" id="1737061"/>
    <lineage>
        <taxon>Bacteria</taxon>
        <taxon>Pseudomonadati</taxon>
        <taxon>Pseudomonadota</taxon>
        <taxon>Gammaproteobacteria</taxon>
        <taxon>Cellvibrionales</taxon>
        <taxon>Halieaceae</taxon>
        <taxon>Pseudohalioglobus</taxon>
    </lineage>
</organism>
<protein>
    <submittedName>
        <fullName evidence="3">TIGR03745 family integrating conjugative element membrane protein</fullName>
    </submittedName>
</protein>
<dbReference type="OrthoDB" id="5784566at2"/>
<dbReference type="Proteomes" id="UP000235005">
    <property type="component" value="Unassembled WGS sequence"/>
</dbReference>
<reference evidence="3 4" key="1">
    <citation type="submission" date="2018-01" db="EMBL/GenBank/DDBJ databases">
        <title>The draft genome sequence of Halioglobus lutimaris HF004.</title>
        <authorList>
            <person name="Du Z.-J."/>
            <person name="Shi M.-J."/>
        </authorList>
    </citation>
    <scope>NUCLEOTIDE SEQUENCE [LARGE SCALE GENOMIC DNA]</scope>
    <source>
        <strain evidence="3 4">HF004</strain>
    </source>
</reference>
<proteinExistence type="predicted"/>
<name>A0A2N5X044_9GAMM</name>
<accession>A0A2N5X044</accession>
<dbReference type="NCBIfam" id="TIGR03745">
    <property type="entry name" value="conj_TIGR03745"/>
    <property type="match status" value="1"/>
</dbReference>
<evidence type="ECO:0000256" key="1">
    <source>
        <dbReference type="SAM" id="Phobius"/>
    </source>
</evidence>
<keyword evidence="1" id="KW-1133">Transmembrane helix</keyword>
<dbReference type="Pfam" id="PF11190">
    <property type="entry name" value="DUF2976"/>
    <property type="match status" value="1"/>
</dbReference>
<keyword evidence="2" id="KW-0732">Signal</keyword>
<keyword evidence="4" id="KW-1185">Reference proteome</keyword>
<keyword evidence="1" id="KW-0812">Transmembrane</keyword>
<dbReference type="EMBL" id="PKUS01000023">
    <property type="protein sequence ID" value="PLW67854.1"/>
    <property type="molecule type" value="Genomic_DNA"/>
</dbReference>
<evidence type="ECO:0000313" key="3">
    <source>
        <dbReference type="EMBL" id="PLW67854.1"/>
    </source>
</evidence>
<feature type="transmembrane region" description="Helical" evidence="1">
    <location>
        <begin position="45"/>
        <end position="65"/>
    </location>
</feature>
<comment type="caution">
    <text evidence="3">The sequence shown here is derived from an EMBL/GenBank/DDBJ whole genome shotgun (WGS) entry which is preliminary data.</text>
</comment>
<feature type="signal peptide" evidence="2">
    <location>
        <begin position="1"/>
        <end position="21"/>
    </location>
</feature>
<dbReference type="AlphaFoldDB" id="A0A2N5X044"/>
<sequence>MYRKVTATVVTFAFTTVPAMAQLPTTAPPTRGSTAGNYIQLMQDYAYDIFIFLGLALATLAFFAVSRNVIGAYGEVQDGKGTWGQLGMNFGAGVLLLVFVVFLLTEAAAIL</sequence>
<evidence type="ECO:0000256" key="2">
    <source>
        <dbReference type="SAM" id="SignalP"/>
    </source>
</evidence>
<dbReference type="InterPro" id="IPR021356">
    <property type="entry name" value="Integr_conj_element_PFL4702"/>
</dbReference>